<dbReference type="Proteomes" id="UP000256326">
    <property type="component" value="Unassembled WGS sequence"/>
</dbReference>
<feature type="non-terminal residue" evidence="2">
    <location>
        <position position="1"/>
    </location>
</feature>
<feature type="compositionally biased region" description="Polar residues" evidence="1">
    <location>
        <begin position="43"/>
        <end position="52"/>
    </location>
</feature>
<evidence type="ECO:0000256" key="1">
    <source>
        <dbReference type="SAM" id="MobiDB-lite"/>
    </source>
</evidence>
<name>A0A3D9CIF9_9FLAO</name>
<feature type="region of interest" description="Disordered" evidence="1">
    <location>
        <begin position="43"/>
        <end position="66"/>
    </location>
</feature>
<gene>
    <name evidence="2" type="ORF">DRF58_17860</name>
</gene>
<feature type="region of interest" description="Disordered" evidence="1">
    <location>
        <begin position="1"/>
        <end position="24"/>
    </location>
</feature>
<dbReference type="AlphaFoldDB" id="A0A3D9CIF9"/>
<evidence type="ECO:0000313" key="3">
    <source>
        <dbReference type="Proteomes" id="UP000256326"/>
    </source>
</evidence>
<comment type="caution">
    <text evidence="2">The sequence shown here is derived from an EMBL/GenBank/DDBJ whole genome shotgun (WGS) entry which is preliminary data.</text>
</comment>
<keyword evidence="3" id="KW-1185">Reference proteome</keyword>
<organism evidence="2 3">
    <name type="scientific">Epilithonimonas hispanica</name>
    <dbReference type="NCBI Taxonomy" id="358687"/>
    <lineage>
        <taxon>Bacteria</taxon>
        <taxon>Pseudomonadati</taxon>
        <taxon>Bacteroidota</taxon>
        <taxon>Flavobacteriia</taxon>
        <taxon>Flavobacteriales</taxon>
        <taxon>Weeksellaceae</taxon>
        <taxon>Chryseobacterium group</taxon>
        <taxon>Epilithonimonas</taxon>
    </lineage>
</organism>
<proteinExistence type="predicted"/>
<protein>
    <submittedName>
        <fullName evidence="2">Uncharacterized protein</fullName>
    </submittedName>
</protein>
<evidence type="ECO:0000313" key="2">
    <source>
        <dbReference type="EMBL" id="REC65515.1"/>
    </source>
</evidence>
<sequence>GTDAPGTNPSDYRNPNATPGTMAPETIHLERIRLSSAYQRNAWNDGTGNDTPGANPAIICTSAQRL</sequence>
<dbReference type="EMBL" id="QNUG01000093">
    <property type="protein sequence ID" value="REC65515.1"/>
    <property type="molecule type" value="Genomic_DNA"/>
</dbReference>
<reference evidence="2 3" key="1">
    <citation type="journal article" date="2006" name="Int. J. Syst. Evol. Microbiol.">
        <title>Chryseobacterium hispanicum sp. nov., isolated from the drinking water distribution system of Sevilla, Spain.</title>
        <authorList>
            <person name="Gallego V."/>
            <person name="Garcia M.T."/>
            <person name="Ventosa A."/>
        </authorList>
    </citation>
    <scope>NUCLEOTIDE SEQUENCE [LARGE SCALE GENOMIC DNA]</scope>
    <source>
        <strain evidence="2 3">KCTC 22104</strain>
    </source>
</reference>
<feature type="compositionally biased region" description="Polar residues" evidence="1">
    <location>
        <begin position="1"/>
        <end position="19"/>
    </location>
</feature>
<accession>A0A3D9CIF9</accession>